<accession>A0ABP0GJG3</accession>
<protein>
    <submittedName>
        <fullName evidence="1">Uncharacterized protein</fullName>
    </submittedName>
</protein>
<evidence type="ECO:0000313" key="1">
    <source>
        <dbReference type="EMBL" id="CAK8691707.1"/>
    </source>
</evidence>
<evidence type="ECO:0000313" key="2">
    <source>
        <dbReference type="Proteomes" id="UP001642483"/>
    </source>
</evidence>
<organism evidence="1 2">
    <name type="scientific">Clavelina lepadiformis</name>
    <name type="common">Light-bulb sea squirt</name>
    <name type="synonym">Ascidia lepadiformis</name>
    <dbReference type="NCBI Taxonomy" id="159417"/>
    <lineage>
        <taxon>Eukaryota</taxon>
        <taxon>Metazoa</taxon>
        <taxon>Chordata</taxon>
        <taxon>Tunicata</taxon>
        <taxon>Ascidiacea</taxon>
        <taxon>Aplousobranchia</taxon>
        <taxon>Clavelinidae</taxon>
        <taxon>Clavelina</taxon>
    </lineage>
</organism>
<dbReference type="EMBL" id="CAWYQH010000119">
    <property type="protein sequence ID" value="CAK8691707.1"/>
    <property type="molecule type" value="Genomic_DNA"/>
</dbReference>
<dbReference type="Proteomes" id="UP001642483">
    <property type="component" value="Unassembled WGS sequence"/>
</dbReference>
<proteinExistence type="predicted"/>
<gene>
    <name evidence="1" type="ORF">CVLEPA_LOCUS24468</name>
</gene>
<name>A0ABP0GJG3_CLALP</name>
<keyword evidence="2" id="KW-1185">Reference proteome</keyword>
<reference evidence="1 2" key="1">
    <citation type="submission" date="2024-02" db="EMBL/GenBank/DDBJ databases">
        <authorList>
            <person name="Daric V."/>
            <person name="Darras S."/>
        </authorList>
    </citation>
    <scope>NUCLEOTIDE SEQUENCE [LARGE SCALE GENOMIC DNA]</scope>
</reference>
<comment type="caution">
    <text evidence="1">The sequence shown here is derived from an EMBL/GenBank/DDBJ whole genome shotgun (WGS) entry which is preliminary data.</text>
</comment>
<sequence length="141" mass="16223">MVMGKCCRPKCRSCQGKFTTSCPRRELYNLLEEEPFRRNPLNFHQKIKTFVLASMLEVKFDNRASTRRFRDPPQHVLGQSVGQARLASASRATKHDAAVIEHQLRISLHRLKSNARSSTESSLPSKCATSWFFNTRQLFLP</sequence>